<name>A0A1G2DAF6_9BACT</name>
<keyword evidence="1" id="KW-0812">Transmembrane</keyword>
<feature type="transmembrane region" description="Helical" evidence="1">
    <location>
        <begin position="12"/>
        <end position="32"/>
    </location>
</feature>
<evidence type="ECO:0000256" key="1">
    <source>
        <dbReference type="SAM" id="Phobius"/>
    </source>
</evidence>
<proteinExistence type="predicted"/>
<accession>A0A1G2DAF6</accession>
<evidence type="ECO:0000313" key="2">
    <source>
        <dbReference type="EMBL" id="OGZ10604.1"/>
    </source>
</evidence>
<dbReference type="Proteomes" id="UP000178099">
    <property type="component" value="Unassembled WGS sequence"/>
</dbReference>
<protein>
    <submittedName>
        <fullName evidence="2">Uncharacterized protein</fullName>
    </submittedName>
</protein>
<organism evidence="2 3">
    <name type="scientific">Candidatus Lloydbacteria bacterium RIFCSPHIGHO2_02_FULL_51_22</name>
    <dbReference type="NCBI Taxonomy" id="1798663"/>
    <lineage>
        <taxon>Bacteria</taxon>
        <taxon>Candidatus Lloydiibacteriota</taxon>
    </lineage>
</organism>
<reference evidence="2 3" key="1">
    <citation type="journal article" date="2016" name="Nat. Commun.">
        <title>Thousands of microbial genomes shed light on interconnected biogeochemical processes in an aquifer system.</title>
        <authorList>
            <person name="Anantharaman K."/>
            <person name="Brown C.T."/>
            <person name="Hug L.A."/>
            <person name="Sharon I."/>
            <person name="Castelle C.J."/>
            <person name="Probst A.J."/>
            <person name="Thomas B.C."/>
            <person name="Singh A."/>
            <person name="Wilkins M.J."/>
            <person name="Karaoz U."/>
            <person name="Brodie E.L."/>
            <person name="Williams K.H."/>
            <person name="Hubbard S.S."/>
            <person name="Banfield J.F."/>
        </authorList>
    </citation>
    <scope>NUCLEOTIDE SEQUENCE [LARGE SCALE GENOMIC DNA]</scope>
</reference>
<gene>
    <name evidence="2" type="ORF">A3D67_01990</name>
</gene>
<keyword evidence="1" id="KW-0472">Membrane</keyword>
<keyword evidence="1" id="KW-1133">Transmembrane helix</keyword>
<dbReference type="AlphaFoldDB" id="A0A1G2DAF6"/>
<sequence>MISWRSRQQFKYFLFLIILALVGAGIGAYFFLNRPGSCFDGMQNNSELGVDCGGSCARLCPFEVSEVITHWVRVFPARVSGGESVYDAAAFLENPNFDAEVKNVSYTFTLYDAKNVLSGTRKGSTFLAPGDRFVLYENGIPAGSGTHAPQRALLEIENLRWERVLKSTESDMPARDELVTDGARFESAPAGSAPKVFATITNRSLRDVRDIEVVAVLSGVDDNVIDASKTTISRLGAGESKTVTLLLSLTLREIPARIEVFPHWSVAR</sequence>
<comment type="caution">
    <text evidence="2">The sequence shown here is derived from an EMBL/GenBank/DDBJ whole genome shotgun (WGS) entry which is preliminary data.</text>
</comment>
<dbReference type="EMBL" id="MHLN01000036">
    <property type="protein sequence ID" value="OGZ10604.1"/>
    <property type="molecule type" value="Genomic_DNA"/>
</dbReference>
<evidence type="ECO:0000313" key="3">
    <source>
        <dbReference type="Proteomes" id="UP000178099"/>
    </source>
</evidence>